<organism evidence="1 2">
    <name type="scientific">Ranitomeya imitator</name>
    <name type="common">mimic poison frog</name>
    <dbReference type="NCBI Taxonomy" id="111125"/>
    <lineage>
        <taxon>Eukaryota</taxon>
        <taxon>Metazoa</taxon>
        <taxon>Chordata</taxon>
        <taxon>Craniata</taxon>
        <taxon>Vertebrata</taxon>
        <taxon>Euteleostomi</taxon>
        <taxon>Amphibia</taxon>
        <taxon>Batrachia</taxon>
        <taxon>Anura</taxon>
        <taxon>Neobatrachia</taxon>
        <taxon>Hyloidea</taxon>
        <taxon>Dendrobatidae</taxon>
        <taxon>Dendrobatinae</taxon>
        <taxon>Ranitomeya</taxon>
    </lineage>
</organism>
<name>A0ABN9M0X2_9NEOB</name>
<accession>A0ABN9M0X2</accession>
<dbReference type="InterPro" id="IPR017850">
    <property type="entry name" value="Alkaline_phosphatase_core_sf"/>
</dbReference>
<gene>
    <name evidence="1" type="ORF">RIMI_LOCUS15079303</name>
</gene>
<dbReference type="Proteomes" id="UP001176940">
    <property type="component" value="Unassembled WGS sequence"/>
</dbReference>
<sequence>MWPGSDVQIQNVTINDFLPYDSNVSFAETERVANINAWFSRPNNPHQLRKLCILKNPTRADTIMDLKTKENMINVLKTWMAT</sequence>
<evidence type="ECO:0000313" key="1">
    <source>
        <dbReference type="EMBL" id="CAJ0955280.1"/>
    </source>
</evidence>
<dbReference type="EMBL" id="CAUEEQ010039933">
    <property type="protein sequence ID" value="CAJ0955280.1"/>
    <property type="molecule type" value="Genomic_DNA"/>
</dbReference>
<dbReference type="Gene3D" id="3.40.720.10">
    <property type="entry name" value="Alkaline Phosphatase, subunit A"/>
    <property type="match status" value="1"/>
</dbReference>
<evidence type="ECO:0000313" key="2">
    <source>
        <dbReference type="Proteomes" id="UP001176940"/>
    </source>
</evidence>
<protein>
    <submittedName>
        <fullName evidence="1">Uncharacterized protein</fullName>
    </submittedName>
</protein>
<proteinExistence type="predicted"/>
<reference evidence="1" key="1">
    <citation type="submission" date="2023-07" db="EMBL/GenBank/DDBJ databases">
        <authorList>
            <person name="Stuckert A."/>
        </authorList>
    </citation>
    <scope>NUCLEOTIDE SEQUENCE</scope>
</reference>
<keyword evidence="2" id="KW-1185">Reference proteome</keyword>
<comment type="caution">
    <text evidence="1">The sequence shown here is derived from an EMBL/GenBank/DDBJ whole genome shotgun (WGS) entry which is preliminary data.</text>
</comment>